<dbReference type="EMBL" id="BAAFGK010000004">
    <property type="protein sequence ID" value="GAB0057181.1"/>
    <property type="molecule type" value="Genomic_DNA"/>
</dbReference>
<keyword evidence="3" id="KW-1185">Reference proteome</keyword>
<dbReference type="Proteomes" id="UP001628193">
    <property type="component" value="Unassembled WGS sequence"/>
</dbReference>
<sequence length="47" mass="4911">MNIDRPIDPVPGTPFTDNPVQHPFALPSLPAAPIDAVMPEPIPGPVA</sequence>
<protein>
    <submittedName>
        <fullName evidence="2">Uncharacterized protein</fullName>
    </submittedName>
</protein>
<reference evidence="2 3" key="1">
    <citation type="submission" date="2024-05" db="EMBL/GenBank/DDBJ databases">
        <authorList>
            <consortium name="Candidatus Magnetaquicoccaceae bacterium FCR-1 genome sequencing consortium"/>
            <person name="Shimoshige H."/>
            <person name="Shimamura S."/>
            <person name="Taoka A."/>
            <person name="Kobayashi H."/>
            <person name="Maekawa T."/>
        </authorList>
    </citation>
    <scope>NUCLEOTIDE SEQUENCE [LARGE SCALE GENOMIC DNA]</scope>
    <source>
        <strain evidence="2 3">FCR-1</strain>
    </source>
</reference>
<accession>A0ABQ0C8G6</accession>
<evidence type="ECO:0000313" key="2">
    <source>
        <dbReference type="EMBL" id="GAB0057181.1"/>
    </source>
</evidence>
<evidence type="ECO:0000256" key="1">
    <source>
        <dbReference type="SAM" id="MobiDB-lite"/>
    </source>
</evidence>
<proteinExistence type="predicted"/>
<dbReference type="RefSeq" id="WP_420904885.1">
    <property type="nucleotide sequence ID" value="NZ_BAAFGK010000004.1"/>
</dbReference>
<gene>
    <name evidence="2" type="ORF">SIID45300_01504</name>
</gene>
<reference evidence="2 3" key="2">
    <citation type="submission" date="2024-09" db="EMBL/GenBank/DDBJ databases">
        <title>Draft genome sequence of Candidatus Magnetaquicoccaceae bacterium FCR-1.</title>
        <authorList>
            <person name="Shimoshige H."/>
            <person name="Shimamura S."/>
            <person name="Taoka A."/>
            <person name="Kobayashi H."/>
            <person name="Maekawa T."/>
        </authorList>
    </citation>
    <scope>NUCLEOTIDE SEQUENCE [LARGE SCALE GENOMIC DNA]</scope>
    <source>
        <strain evidence="2 3">FCR-1</strain>
    </source>
</reference>
<comment type="caution">
    <text evidence="2">The sequence shown here is derived from an EMBL/GenBank/DDBJ whole genome shotgun (WGS) entry which is preliminary data.</text>
</comment>
<name>A0ABQ0C8G6_9PROT</name>
<organism evidence="2 3">
    <name type="scientific">Candidatus Magnetaquiglobus chichijimensis</name>
    <dbReference type="NCBI Taxonomy" id="3141448"/>
    <lineage>
        <taxon>Bacteria</taxon>
        <taxon>Pseudomonadati</taxon>
        <taxon>Pseudomonadota</taxon>
        <taxon>Magnetococcia</taxon>
        <taxon>Magnetococcales</taxon>
        <taxon>Candidatus Magnetaquicoccaceae</taxon>
        <taxon>Candidatus Magnetaquiglobus</taxon>
    </lineage>
</organism>
<evidence type="ECO:0000313" key="3">
    <source>
        <dbReference type="Proteomes" id="UP001628193"/>
    </source>
</evidence>
<feature type="region of interest" description="Disordered" evidence="1">
    <location>
        <begin position="1"/>
        <end position="24"/>
    </location>
</feature>